<dbReference type="Proteomes" id="UP000282529">
    <property type="component" value="Unassembled WGS sequence"/>
</dbReference>
<dbReference type="OrthoDB" id="2381154at2"/>
<organism evidence="8 9">
    <name type="scientific">Paenibacillus rhizophilus</name>
    <dbReference type="NCBI Taxonomy" id="1850366"/>
    <lineage>
        <taxon>Bacteria</taxon>
        <taxon>Bacillati</taxon>
        <taxon>Bacillota</taxon>
        <taxon>Bacilli</taxon>
        <taxon>Bacillales</taxon>
        <taxon>Paenibacillaceae</taxon>
        <taxon>Paenibacillus</taxon>
    </lineage>
</organism>
<dbReference type="InterPro" id="IPR007627">
    <property type="entry name" value="RNA_pol_sigma70_r2"/>
</dbReference>
<evidence type="ECO:0000256" key="5">
    <source>
        <dbReference type="ARBA" id="ARBA00023163"/>
    </source>
</evidence>
<dbReference type="SUPFAM" id="SSF88946">
    <property type="entry name" value="Sigma2 domain of RNA polymerase sigma factors"/>
    <property type="match status" value="1"/>
</dbReference>
<keyword evidence="5" id="KW-0804">Transcription</keyword>
<dbReference type="GO" id="GO:0003677">
    <property type="term" value="F:DNA binding"/>
    <property type="evidence" value="ECO:0007669"/>
    <property type="project" value="UniProtKB-KW"/>
</dbReference>
<dbReference type="Gene3D" id="1.10.1740.10">
    <property type="match status" value="1"/>
</dbReference>
<accession>A0A3N9PPX3</accession>
<dbReference type="EMBL" id="RQPI01000021">
    <property type="protein sequence ID" value="RQW08372.1"/>
    <property type="molecule type" value="Genomic_DNA"/>
</dbReference>
<dbReference type="InterPro" id="IPR036388">
    <property type="entry name" value="WH-like_DNA-bd_sf"/>
</dbReference>
<evidence type="ECO:0000259" key="6">
    <source>
        <dbReference type="Pfam" id="PF04542"/>
    </source>
</evidence>
<sequence length="239" mass="26216">MRMITPKRADEGKLLDESGILLLQAALKRYCLSLTRSSWDAEDLAQDTWLKALTPLRAGHGNPEAFLLRVAKNTWLDAARRKSVLSRKLPLMNEPAKVAQGSGDFAAEMALQAMMKHLSPLQRTVFLLRDVLEYSAVEAAELLGTTEGAVKAALHRARRALPALREELAPDGPPLPEEPGFRELLKRMSAAYEHADIAGLIALARQENEEAADAVGWMQDARPYNTGRSGCDTVMSMAA</sequence>
<evidence type="ECO:0000313" key="8">
    <source>
        <dbReference type="EMBL" id="RQW08372.1"/>
    </source>
</evidence>
<feature type="domain" description="RNA polymerase sigma-70 region 2" evidence="6">
    <location>
        <begin position="24"/>
        <end position="83"/>
    </location>
</feature>
<evidence type="ECO:0000256" key="4">
    <source>
        <dbReference type="ARBA" id="ARBA00023125"/>
    </source>
</evidence>
<comment type="caution">
    <text evidence="8">The sequence shown here is derived from an EMBL/GenBank/DDBJ whole genome shotgun (WGS) entry which is preliminary data.</text>
</comment>
<protein>
    <submittedName>
        <fullName evidence="8">RNA polymerase sigma factor</fullName>
    </submittedName>
</protein>
<gene>
    <name evidence="8" type="ORF">EH198_22450</name>
</gene>
<dbReference type="Pfam" id="PF08281">
    <property type="entry name" value="Sigma70_r4_2"/>
    <property type="match status" value="1"/>
</dbReference>
<evidence type="ECO:0000259" key="7">
    <source>
        <dbReference type="Pfam" id="PF08281"/>
    </source>
</evidence>
<dbReference type="InterPro" id="IPR014284">
    <property type="entry name" value="RNA_pol_sigma-70_dom"/>
</dbReference>
<keyword evidence="2" id="KW-0805">Transcription regulation</keyword>
<keyword evidence="4" id="KW-0238">DNA-binding</keyword>
<dbReference type="InterPro" id="IPR013249">
    <property type="entry name" value="RNA_pol_sigma70_r4_t2"/>
</dbReference>
<name>A0A3N9PPX3_9BACL</name>
<comment type="similarity">
    <text evidence="1">Belongs to the sigma-70 factor family. ECF subfamily.</text>
</comment>
<dbReference type="GO" id="GO:0016987">
    <property type="term" value="F:sigma factor activity"/>
    <property type="evidence" value="ECO:0007669"/>
    <property type="project" value="UniProtKB-KW"/>
</dbReference>
<dbReference type="GO" id="GO:0006352">
    <property type="term" value="P:DNA-templated transcription initiation"/>
    <property type="evidence" value="ECO:0007669"/>
    <property type="project" value="InterPro"/>
</dbReference>
<dbReference type="InterPro" id="IPR039425">
    <property type="entry name" value="RNA_pol_sigma-70-like"/>
</dbReference>
<proteinExistence type="inferred from homology"/>
<keyword evidence="9" id="KW-1185">Reference proteome</keyword>
<feature type="domain" description="RNA polymerase sigma factor 70 region 4 type 2" evidence="7">
    <location>
        <begin position="109"/>
        <end position="161"/>
    </location>
</feature>
<dbReference type="InterPro" id="IPR013324">
    <property type="entry name" value="RNA_pol_sigma_r3/r4-like"/>
</dbReference>
<dbReference type="Gene3D" id="1.10.10.10">
    <property type="entry name" value="Winged helix-like DNA-binding domain superfamily/Winged helix DNA-binding domain"/>
    <property type="match status" value="1"/>
</dbReference>
<evidence type="ECO:0000313" key="9">
    <source>
        <dbReference type="Proteomes" id="UP000282529"/>
    </source>
</evidence>
<dbReference type="CDD" id="cd06171">
    <property type="entry name" value="Sigma70_r4"/>
    <property type="match status" value="1"/>
</dbReference>
<evidence type="ECO:0000256" key="2">
    <source>
        <dbReference type="ARBA" id="ARBA00023015"/>
    </source>
</evidence>
<reference evidence="8 9" key="1">
    <citation type="submission" date="2018-11" db="EMBL/GenBank/DDBJ databases">
        <title>Genome sequence of strain 7197.</title>
        <authorList>
            <person name="Gao J."/>
            <person name="Sun J."/>
        </authorList>
    </citation>
    <scope>NUCLEOTIDE SEQUENCE [LARGE SCALE GENOMIC DNA]</scope>
    <source>
        <strain evidence="8 9">7197</strain>
    </source>
</reference>
<evidence type="ECO:0000256" key="1">
    <source>
        <dbReference type="ARBA" id="ARBA00010641"/>
    </source>
</evidence>
<dbReference type="InterPro" id="IPR013325">
    <property type="entry name" value="RNA_pol_sigma_r2"/>
</dbReference>
<dbReference type="AlphaFoldDB" id="A0A3N9PPX3"/>
<keyword evidence="3" id="KW-0731">Sigma factor</keyword>
<evidence type="ECO:0000256" key="3">
    <source>
        <dbReference type="ARBA" id="ARBA00023082"/>
    </source>
</evidence>
<dbReference type="NCBIfam" id="TIGR02937">
    <property type="entry name" value="sigma70-ECF"/>
    <property type="match status" value="1"/>
</dbReference>
<dbReference type="PANTHER" id="PTHR43133:SF8">
    <property type="entry name" value="RNA POLYMERASE SIGMA FACTOR HI_1459-RELATED"/>
    <property type="match status" value="1"/>
</dbReference>
<dbReference type="Pfam" id="PF04542">
    <property type="entry name" value="Sigma70_r2"/>
    <property type="match status" value="1"/>
</dbReference>
<dbReference type="SUPFAM" id="SSF88659">
    <property type="entry name" value="Sigma3 and sigma4 domains of RNA polymerase sigma factors"/>
    <property type="match status" value="1"/>
</dbReference>
<dbReference type="PANTHER" id="PTHR43133">
    <property type="entry name" value="RNA POLYMERASE ECF-TYPE SIGMA FACTO"/>
    <property type="match status" value="1"/>
</dbReference>